<reference evidence="1 2" key="1">
    <citation type="journal article" date="2003" name="Genome Res.">
        <title>Comparative complete genome sequence analysis of the amino acid replacements responsible for the thermostability of Corynebacterium efficiens.</title>
        <authorList>
            <person name="Nishio Y."/>
            <person name="Nakamura Y."/>
            <person name="Kawarabayasi Y."/>
            <person name="Usuda Y."/>
            <person name="Kimura E."/>
            <person name="Sugimoto S."/>
            <person name="Matsui K."/>
            <person name="Yamagishi A."/>
            <person name="Kikuchi H."/>
            <person name="Ikeo K."/>
            <person name="Gojobori T."/>
        </authorList>
    </citation>
    <scope>NUCLEOTIDE SEQUENCE [LARGE SCALE GENOMIC DNA]</scope>
    <source>
        <strain evidence="2">DSM 44549 / YS-314 / AJ 12310 / JCM 11189 / NBRC 100395</strain>
    </source>
</reference>
<name>Q8FSJ2_COREF</name>
<dbReference type="PIRSF" id="PIRSF034934">
    <property type="entry name" value="AbiF_AbiD"/>
    <property type="match status" value="1"/>
</dbReference>
<evidence type="ECO:0000313" key="1">
    <source>
        <dbReference type="EMBL" id="BAC17209.1"/>
    </source>
</evidence>
<proteinExistence type="predicted"/>
<dbReference type="KEGG" id="cef:CE0399"/>
<dbReference type="EMBL" id="BA000035">
    <property type="protein sequence ID" value="BAC17209.1"/>
    <property type="molecule type" value="Genomic_DNA"/>
</dbReference>
<dbReference type="InterPro" id="IPR017034">
    <property type="entry name" value="Abi_system_AbiD/AbiF"/>
</dbReference>
<dbReference type="Pfam" id="PF07751">
    <property type="entry name" value="Abi_2"/>
    <property type="match status" value="1"/>
</dbReference>
<keyword evidence="2" id="KW-1185">Reference proteome</keyword>
<dbReference type="InterPro" id="IPR011664">
    <property type="entry name" value="Abi_system_AbiD/AbiF-like"/>
</dbReference>
<protein>
    <recommendedName>
        <fullName evidence="3">Abortive infection bacteriophage resistance protein</fullName>
    </recommendedName>
</protein>
<dbReference type="AlphaFoldDB" id="Q8FSJ2"/>
<dbReference type="Proteomes" id="UP000001409">
    <property type="component" value="Chromosome"/>
</dbReference>
<evidence type="ECO:0008006" key="3">
    <source>
        <dbReference type="Google" id="ProtNLM"/>
    </source>
</evidence>
<dbReference type="eggNOG" id="COG4823">
    <property type="taxonomic scope" value="Bacteria"/>
</dbReference>
<evidence type="ECO:0000313" key="2">
    <source>
        <dbReference type="Proteomes" id="UP000001409"/>
    </source>
</evidence>
<dbReference type="HOGENOM" id="CLU_044962_2_2_11"/>
<sequence>MRVGYYRLTGYLHPFREKVVHTGDDGVPQVTLLSSYEPGTTLDQVMALIDYDRHLRLLMLDAVERIEISVRMRIGYTLGRKSPFAHLDSSTFEENFVRRYRHGAWVAKAQESHQRSHEMFVKHFEDAYEGQLPIWALTELLELGQLAVLYGGFQRELATELAQGYGVHTKTHFRSWLASINDVRNFSAHHARLFNRKLVHAPKRPKAGSIPLLEHLNEPGSSKGGFGLYNVIAIMAYLLSNIEPETTWPRQVVELVEKFPATAYLDIESMGFPPQWKRLELWIGASPPS</sequence>
<organism evidence="1 2">
    <name type="scientific">Corynebacterium efficiens (strain DSM 44549 / YS-314 / AJ 12310 / JCM 11189 / NBRC 100395)</name>
    <dbReference type="NCBI Taxonomy" id="196164"/>
    <lineage>
        <taxon>Bacteria</taxon>
        <taxon>Bacillati</taxon>
        <taxon>Actinomycetota</taxon>
        <taxon>Actinomycetes</taxon>
        <taxon>Mycobacteriales</taxon>
        <taxon>Corynebacteriaceae</taxon>
        <taxon>Corynebacterium</taxon>
    </lineage>
</organism>
<accession>Q8FSJ2</accession>